<dbReference type="GO" id="GO:0005737">
    <property type="term" value="C:cytoplasm"/>
    <property type="evidence" value="ECO:0007669"/>
    <property type="project" value="TreeGrafter"/>
</dbReference>
<evidence type="ECO:0000313" key="1">
    <source>
        <dbReference type="EMBL" id="RUP46565.1"/>
    </source>
</evidence>
<dbReference type="UniPathway" id="UPA00164"/>
<dbReference type="GO" id="GO:0004373">
    <property type="term" value="F:alpha-1,4-glucan glucosyltransferase (UDP-glucose donor) activity"/>
    <property type="evidence" value="ECO:0007669"/>
    <property type="project" value="UniProtKB-EC"/>
</dbReference>
<dbReference type="EMBL" id="RBNI01005651">
    <property type="protein sequence ID" value="RUP46565.1"/>
    <property type="molecule type" value="Genomic_DNA"/>
</dbReference>
<dbReference type="Pfam" id="PF05693">
    <property type="entry name" value="Glycogen_syn"/>
    <property type="match status" value="1"/>
</dbReference>
<dbReference type="OrthoDB" id="6335297at2759"/>
<organism evidence="1 2">
    <name type="scientific">Jimgerdemannia flammicorona</name>
    <dbReference type="NCBI Taxonomy" id="994334"/>
    <lineage>
        <taxon>Eukaryota</taxon>
        <taxon>Fungi</taxon>
        <taxon>Fungi incertae sedis</taxon>
        <taxon>Mucoromycota</taxon>
        <taxon>Mucoromycotina</taxon>
        <taxon>Endogonomycetes</taxon>
        <taxon>Endogonales</taxon>
        <taxon>Endogonaceae</taxon>
        <taxon>Jimgerdemannia</taxon>
    </lineage>
</organism>
<dbReference type="GO" id="GO:0005978">
    <property type="term" value="P:glycogen biosynthetic process"/>
    <property type="evidence" value="ECO:0007669"/>
    <property type="project" value="UniProtKB-UniPathway"/>
</dbReference>
<dbReference type="PANTHER" id="PTHR10176:SF3">
    <property type="entry name" value="GLYCOGEN [STARCH] SYNTHASE"/>
    <property type="match status" value="1"/>
</dbReference>
<protein>
    <submittedName>
        <fullName evidence="1">Glycogen synthase</fullName>
    </submittedName>
</protein>
<keyword evidence="2" id="KW-1185">Reference proteome</keyword>
<accession>A0A433D6V5</accession>
<evidence type="ECO:0000313" key="2">
    <source>
        <dbReference type="Proteomes" id="UP000268093"/>
    </source>
</evidence>
<sequence length="339" mass="39227">MPAATHSFTVEALKGQAVTKQLKETVNELQDRIGKRIFEKALRGGEVSPADMLEEQDKVLLKRRVFALKRSTLPPIVTHNMADDSNDPILGQIRRLQLFNHPADRVKVIFHPEFLNANNPLLGLDYEEFVRGCHLGVFPSYYEPWGYTPAECTVMGVPSITTNLSGFGCFMDENIENSDDYGIYIVDRRMKSVEESIQQLSDQMLRFCQKSRRQRINQRNRTERLSDLLDWKRMGLEYIKARQLALRRAYPDSFQDDEDDYGIETPVKIPKPLSAPGSPRMRESLRKEDAQDEEDDYPFPIIVRRKGSTTREEELLRDGEFDALTALNKEQRKQTIERQ</sequence>
<comment type="caution">
    <text evidence="1">The sequence shown here is derived from an EMBL/GenBank/DDBJ whole genome shotgun (WGS) entry which is preliminary data.</text>
</comment>
<proteinExistence type="predicted"/>
<dbReference type="InterPro" id="IPR008631">
    <property type="entry name" value="Glycogen_synth"/>
</dbReference>
<dbReference type="SUPFAM" id="SSF53756">
    <property type="entry name" value="UDP-Glycosyltransferase/glycogen phosphorylase"/>
    <property type="match status" value="1"/>
</dbReference>
<dbReference type="Gene3D" id="3.40.50.2000">
    <property type="entry name" value="Glycogen Phosphorylase B"/>
    <property type="match status" value="1"/>
</dbReference>
<dbReference type="Proteomes" id="UP000268093">
    <property type="component" value="Unassembled WGS sequence"/>
</dbReference>
<name>A0A433D6V5_9FUNG</name>
<dbReference type="PANTHER" id="PTHR10176">
    <property type="entry name" value="GLYCOGEN SYNTHASE"/>
    <property type="match status" value="1"/>
</dbReference>
<reference evidence="1 2" key="1">
    <citation type="journal article" date="2018" name="New Phytol.">
        <title>Phylogenomics of Endogonaceae and evolution of mycorrhizas within Mucoromycota.</title>
        <authorList>
            <person name="Chang Y."/>
            <person name="Desiro A."/>
            <person name="Na H."/>
            <person name="Sandor L."/>
            <person name="Lipzen A."/>
            <person name="Clum A."/>
            <person name="Barry K."/>
            <person name="Grigoriev I.V."/>
            <person name="Martin F.M."/>
            <person name="Stajich J.E."/>
            <person name="Smith M.E."/>
            <person name="Bonito G."/>
            <person name="Spatafora J.W."/>
        </authorList>
    </citation>
    <scope>NUCLEOTIDE SEQUENCE [LARGE SCALE GENOMIC DNA]</scope>
    <source>
        <strain evidence="1 2">GMNB39</strain>
    </source>
</reference>
<gene>
    <name evidence="1" type="ORF">BC936DRAFT_146798</name>
</gene>